<sequence>LSSWIPGNLVQENSPECAYSWCCPPSQLSSLAPGFPARNSQHLCCTFDFLDVDNTEVGLEIPYPPLNVPYSVTCEYKMFNLIIAFCKSVLDY</sequence>
<organism evidence="1">
    <name type="scientific">Homo sapiens</name>
    <name type="common">Human</name>
    <dbReference type="NCBI Taxonomy" id="9606"/>
    <lineage>
        <taxon>Eukaryota</taxon>
        <taxon>Metazoa</taxon>
        <taxon>Chordata</taxon>
        <taxon>Craniata</taxon>
        <taxon>Vertebrata</taxon>
        <taxon>Euteleostomi</taxon>
        <taxon>Mammalia</taxon>
        <taxon>Eutheria</taxon>
        <taxon>Euarchontoglires</taxon>
        <taxon>Primates</taxon>
        <taxon>Haplorrhini</taxon>
        <taxon>Catarrhini</taxon>
        <taxon>Hominidae</taxon>
        <taxon>Homo</taxon>
    </lineage>
</organism>
<dbReference type="AlphaFoldDB" id="Q69YU9"/>
<accession>Q69YU9</accession>
<reference evidence="1" key="1">
    <citation type="submission" date="2005-01" db="EMBL/GenBank/DDBJ databases">
        <authorList>
            <consortium name="The German cDNA Consortium"/>
            <person name="Ansorge W."/>
            <person name="Krieger S."/>
            <person name="Regiert T."/>
            <person name="Rittmueller C."/>
            <person name="Schwager B."/>
            <person name="Mewes H.W."/>
            <person name="Weil B."/>
            <person name="Amid C."/>
            <person name="Osanger A."/>
            <person name="Fobo G."/>
            <person name="Han M."/>
            <person name="Wiemann S."/>
        </authorList>
    </citation>
    <scope>NUCLEOTIDE SEQUENCE</scope>
    <source>
        <tissue evidence="1">Amygdala</tissue>
    </source>
</reference>
<feature type="non-terminal residue" evidence="1">
    <location>
        <position position="1"/>
    </location>
</feature>
<protein>
    <submittedName>
        <fullName evidence="1">Uncharacterized protein DKFZp761I2114</fullName>
    </submittedName>
</protein>
<evidence type="ECO:0000313" key="1">
    <source>
        <dbReference type="EMBL" id="CAH10685.1"/>
    </source>
</evidence>
<name>Q69YU9_HUMAN</name>
<proteinExistence type="predicted"/>
<gene>
    <name evidence="1" type="primary">DKFZp761I2114</name>
</gene>
<dbReference type="EMBL" id="AL353946">
    <property type="protein sequence ID" value="CAH10685.1"/>
    <property type="molecule type" value="Genomic_DNA"/>
</dbReference>